<dbReference type="Pfam" id="PF00782">
    <property type="entry name" value="DSPc"/>
    <property type="match status" value="1"/>
</dbReference>
<dbReference type="PANTHER" id="PTHR10159:SF530">
    <property type="entry name" value="DUAL SPECIFICITY PROTEIN PHOSPHATASE DDB_G0271350-RELATED"/>
    <property type="match status" value="1"/>
</dbReference>
<dbReference type="PROSITE" id="PS50054">
    <property type="entry name" value="TYR_PHOSPHATASE_DUAL"/>
    <property type="match status" value="1"/>
</dbReference>
<dbReference type="PROSITE" id="PS00383">
    <property type="entry name" value="TYR_PHOSPHATASE_1"/>
    <property type="match status" value="1"/>
</dbReference>
<protein>
    <recommendedName>
        <fullName evidence="2">protein-tyrosine-phosphatase</fullName>
        <ecNumber evidence="2">3.1.3.48</ecNumber>
    </recommendedName>
</protein>
<dbReference type="EMBL" id="AJWJ01000091">
    <property type="protein sequence ID" value="KAF2075645.1"/>
    <property type="molecule type" value="Genomic_DNA"/>
</dbReference>
<dbReference type="GO" id="GO:0043409">
    <property type="term" value="P:negative regulation of MAPK cascade"/>
    <property type="evidence" value="ECO:0007669"/>
    <property type="project" value="TreeGrafter"/>
</dbReference>
<dbReference type="OrthoDB" id="19730at2759"/>
<evidence type="ECO:0000256" key="1">
    <source>
        <dbReference type="ARBA" id="ARBA00008601"/>
    </source>
</evidence>
<dbReference type="GO" id="GO:0005737">
    <property type="term" value="C:cytoplasm"/>
    <property type="evidence" value="ECO:0007669"/>
    <property type="project" value="TreeGrafter"/>
</dbReference>
<comment type="caution">
    <text evidence="8">The sequence shown here is derived from an EMBL/GenBank/DDBJ whole genome shotgun (WGS) entry which is preliminary data.</text>
</comment>
<dbReference type="GO" id="GO:0004722">
    <property type="term" value="F:protein serine/threonine phosphatase activity"/>
    <property type="evidence" value="ECO:0007669"/>
    <property type="project" value="UniProtKB-EC"/>
</dbReference>
<dbReference type="CDD" id="cd14498">
    <property type="entry name" value="DSP"/>
    <property type="match status" value="1"/>
</dbReference>
<evidence type="ECO:0000313" key="8">
    <source>
        <dbReference type="EMBL" id="KAF2075645.1"/>
    </source>
</evidence>
<dbReference type="SMART" id="SM00195">
    <property type="entry name" value="DSPc"/>
    <property type="match status" value="1"/>
</dbReference>
<evidence type="ECO:0000256" key="2">
    <source>
        <dbReference type="ARBA" id="ARBA00013064"/>
    </source>
</evidence>
<dbReference type="Proteomes" id="UP000695562">
    <property type="component" value="Unassembled WGS sequence"/>
</dbReference>
<dbReference type="InterPro" id="IPR020422">
    <property type="entry name" value="TYR_PHOSPHATASE_DUAL_dom"/>
</dbReference>
<keyword evidence="3" id="KW-0378">Hydrolase</keyword>
<evidence type="ECO:0000259" key="6">
    <source>
        <dbReference type="PROSITE" id="PS50054"/>
    </source>
</evidence>
<dbReference type="InterPro" id="IPR000340">
    <property type="entry name" value="Dual-sp_phosphatase_cat-dom"/>
</dbReference>
<keyword evidence="4" id="KW-0904">Protein phosphatase</keyword>
<feature type="domain" description="Tyrosine-protein phosphatase" evidence="6">
    <location>
        <begin position="2"/>
        <end position="143"/>
    </location>
</feature>
<dbReference type="SUPFAM" id="SSF52799">
    <property type="entry name" value="(Phosphotyrosine protein) phosphatases II"/>
    <property type="match status" value="1"/>
</dbReference>
<evidence type="ECO:0000259" key="7">
    <source>
        <dbReference type="PROSITE" id="PS50056"/>
    </source>
</evidence>
<evidence type="ECO:0000256" key="3">
    <source>
        <dbReference type="ARBA" id="ARBA00022801"/>
    </source>
</evidence>
<evidence type="ECO:0000256" key="4">
    <source>
        <dbReference type="ARBA" id="ARBA00022912"/>
    </source>
</evidence>
<sequence length="285" mass="32639">MVVSTIIPNFLYLGKVSDTIDLNLFKQLQITHIFSCAGKVKNPDNYTSIIRCNFEDEDGVSIGTYLEDGLCFIENARLKGGRVFVHCLGGISRSPSIILAYLMYMTRYSLKDIYLYVHQCRNVISPNNGFMLQLLDLEMQLLGTESFSRAKLDWKRLSKQTHKTDLTVDSFSSLVIEKPSHPIRHQQQQQAVKIKIDSPPEYKVFFESKLSKYLTQTLTEQTLSDIKAAIQADDDLHKKVIEHISETTQKAYALCNEYPFITWRDLVEYIPKHINSTITTSTSHS</sequence>
<keyword evidence="9" id="KW-1185">Reference proteome</keyword>
<reference evidence="8" key="1">
    <citation type="submission" date="2020-01" db="EMBL/GenBank/DDBJ databases">
        <title>Development of genomics and gene disruption for Polysphondylium violaceum indicates a role for the polyketide synthase stlB in stalk morphogenesis.</title>
        <authorList>
            <person name="Narita B."/>
            <person name="Kawabe Y."/>
            <person name="Kin K."/>
            <person name="Saito T."/>
            <person name="Gibbs R."/>
            <person name="Kuspa A."/>
            <person name="Muzny D."/>
            <person name="Queller D."/>
            <person name="Richards S."/>
            <person name="Strassman J."/>
            <person name="Sucgang R."/>
            <person name="Worley K."/>
            <person name="Schaap P."/>
        </authorList>
    </citation>
    <scope>NUCLEOTIDE SEQUENCE</scope>
    <source>
        <strain evidence="8">QSvi11</strain>
    </source>
</reference>
<dbReference type="InterPro" id="IPR029021">
    <property type="entry name" value="Prot-tyrosine_phosphatase-like"/>
</dbReference>
<comment type="catalytic activity">
    <reaction evidence="5">
        <text>O-phospho-L-seryl-[protein] + H2O = L-seryl-[protein] + phosphate</text>
        <dbReference type="Rhea" id="RHEA:20629"/>
        <dbReference type="Rhea" id="RHEA-COMP:9863"/>
        <dbReference type="Rhea" id="RHEA-COMP:11604"/>
        <dbReference type="ChEBI" id="CHEBI:15377"/>
        <dbReference type="ChEBI" id="CHEBI:29999"/>
        <dbReference type="ChEBI" id="CHEBI:43474"/>
        <dbReference type="ChEBI" id="CHEBI:83421"/>
        <dbReference type="EC" id="3.1.3.16"/>
    </reaction>
</comment>
<feature type="domain" description="Tyrosine specific protein phosphatases" evidence="7">
    <location>
        <begin position="67"/>
        <end position="121"/>
    </location>
</feature>
<dbReference type="EC" id="3.1.3.48" evidence="2"/>
<dbReference type="InterPro" id="IPR000387">
    <property type="entry name" value="Tyr_Pase_dom"/>
</dbReference>
<evidence type="ECO:0000256" key="5">
    <source>
        <dbReference type="ARBA" id="ARBA00047761"/>
    </source>
</evidence>
<evidence type="ECO:0000313" key="9">
    <source>
        <dbReference type="Proteomes" id="UP000695562"/>
    </source>
</evidence>
<dbReference type="GO" id="GO:0004725">
    <property type="term" value="F:protein tyrosine phosphatase activity"/>
    <property type="evidence" value="ECO:0007669"/>
    <property type="project" value="UniProtKB-EC"/>
</dbReference>
<comment type="similarity">
    <text evidence="1">Belongs to the protein-tyrosine phosphatase family. Non-receptor class dual specificity subfamily.</text>
</comment>
<name>A0A8J4V0G9_9MYCE</name>
<dbReference type="Gene3D" id="3.90.190.10">
    <property type="entry name" value="Protein tyrosine phosphatase superfamily"/>
    <property type="match status" value="1"/>
</dbReference>
<dbReference type="AlphaFoldDB" id="A0A8J4V0G9"/>
<organism evidence="8 9">
    <name type="scientific">Polysphondylium violaceum</name>
    <dbReference type="NCBI Taxonomy" id="133409"/>
    <lineage>
        <taxon>Eukaryota</taxon>
        <taxon>Amoebozoa</taxon>
        <taxon>Evosea</taxon>
        <taxon>Eumycetozoa</taxon>
        <taxon>Dictyostelia</taxon>
        <taxon>Dictyosteliales</taxon>
        <taxon>Dictyosteliaceae</taxon>
        <taxon>Polysphondylium</taxon>
    </lineage>
</organism>
<proteinExistence type="inferred from homology"/>
<dbReference type="PANTHER" id="PTHR10159">
    <property type="entry name" value="DUAL SPECIFICITY PROTEIN PHOSPHATASE"/>
    <property type="match status" value="1"/>
</dbReference>
<gene>
    <name evidence="8" type="ORF">CYY_003068</name>
</gene>
<dbReference type="InterPro" id="IPR016130">
    <property type="entry name" value="Tyr_Pase_AS"/>
</dbReference>
<dbReference type="PROSITE" id="PS50056">
    <property type="entry name" value="TYR_PHOSPHATASE_2"/>
    <property type="match status" value="1"/>
</dbReference>
<accession>A0A8J4V0G9</accession>